<dbReference type="AlphaFoldDB" id="A0A2S9YBJ8"/>
<sequence>MFAPPRMGGDNLTMRRPALLPLAFFASFALTFACAGPGTEADELGVGAECSGAADCLDGQACLAQFKGGYCGIKDCELDVDCPEGAACVAHDDGNNYCFRICVDKAECNLNRGPDVESNCSANITFTDGGGGKACVPPSA</sequence>
<accession>A0A2S9YBJ8</accession>
<dbReference type="Proteomes" id="UP000237968">
    <property type="component" value="Unassembled WGS sequence"/>
</dbReference>
<keyword evidence="1" id="KW-0732">Signal</keyword>
<organism evidence="2 3">
    <name type="scientific">Enhygromyxa salina</name>
    <dbReference type="NCBI Taxonomy" id="215803"/>
    <lineage>
        <taxon>Bacteria</taxon>
        <taxon>Pseudomonadati</taxon>
        <taxon>Myxococcota</taxon>
        <taxon>Polyangia</taxon>
        <taxon>Nannocystales</taxon>
        <taxon>Nannocystaceae</taxon>
        <taxon>Enhygromyxa</taxon>
    </lineage>
</organism>
<comment type="caution">
    <text evidence="2">The sequence shown here is derived from an EMBL/GenBank/DDBJ whole genome shotgun (WGS) entry which is preliminary data.</text>
</comment>
<feature type="signal peptide" evidence="1">
    <location>
        <begin position="1"/>
        <end position="35"/>
    </location>
</feature>
<dbReference type="EMBL" id="PVNK01000118">
    <property type="protein sequence ID" value="PRQ02480.1"/>
    <property type="molecule type" value="Genomic_DNA"/>
</dbReference>
<dbReference type="PROSITE" id="PS51257">
    <property type="entry name" value="PROKAR_LIPOPROTEIN"/>
    <property type="match status" value="1"/>
</dbReference>
<keyword evidence="3" id="KW-1185">Reference proteome</keyword>
<evidence type="ECO:0000313" key="3">
    <source>
        <dbReference type="Proteomes" id="UP000237968"/>
    </source>
</evidence>
<name>A0A2S9YBJ8_9BACT</name>
<reference evidence="2 3" key="1">
    <citation type="submission" date="2018-03" db="EMBL/GenBank/DDBJ databases">
        <title>Draft Genome Sequences of the Obligatory Marine Myxobacteria Enhygromyxa salina SWB005.</title>
        <authorList>
            <person name="Poehlein A."/>
            <person name="Moghaddam J.A."/>
            <person name="Harms H."/>
            <person name="Alanjari M."/>
            <person name="Koenig G.M."/>
            <person name="Daniel R."/>
            <person name="Schaeberle T.F."/>
        </authorList>
    </citation>
    <scope>NUCLEOTIDE SEQUENCE [LARGE SCALE GENOMIC DNA]</scope>
    <source>
        <strain evidence="2 3">SWB005</strain>
    </source>
</reference>
<gene>
    <name evidence="2" type="ORF">ENSA5_22980</name>
</gene>
<evidence type="ECO:0008006" key="4">
    <source>
        <dbReference type="Google" id="ProtNLM"/>
    </source>
</evidence>
<feature type="chain" id="PRO_5015567929" description="Dickkopf N-terminal cysteine-rich domain-containing protein" evidence="1">
    <location>
        <begin position="36"/>
        <end position="140"/>
    </location>
</feature>
<proteinExistence type="predicted"/>
<evidence type="ECO:0000313" key="2">
    <source>
        <dbReference type="EMBL" id="PRQ02480.1"/>
    </source>
</evidence>
<protein>
    <recommendedName>
        <fullName evidence="4">Dickkopf N-terminal cysteine-rich domain-containing protein</fullName>
    </recommendedName>
</protein>
<evidence type="ECO:0000256" key="1">
    <source>
        <dbReference type="SAM" id="SignalP"/>
    </source>
</evidence>